<dbReference type="Proteomes" id="UP000474054">
    <property type="component" value="Unassembled WGS sequence"/>
</dbReference>
<sequence>MSINPVQIAQLPYTNRIDNIQKIIQTLLSMDPKTAESAVKDLLTALSKASDEDYKNWCEGTMRVISMFDDSVIKSILSLRMKVVSEMPKEVQDRDSKIVMEVLNSLDESVKEKLMKNMPKS</sequence>
<dbReference type="EMBL" id="CP045482">
    <property type="protein sequence ID" value="QGR21878.1"/>
    <property type="molecule type" value="Genomic_DNA"/>
</dbReference>
<gene>
    <name evidence="2" type="ORF">D1866_07585</name>
    <name evidence="1" type="ORF">GFB69_07235</name>
</gene>
<reference evidence="1 4" key="1">
    <citation type="submission" date="2019-10" db="EMBL/GenBank/DDBJ databases">
        <title>Comparative genomics of sulfur disproportionating microorganisms.</title>
        <authorList>
            <person name="Ward L.M."/>
            <person name="Bertran E."/>
            <person name="Johnston D."/>
        </authorList>
    </citation>
    <scope>NUCLEOTIDE SEQUENCE [LARGE SCALE GENOMIC DNA]</scope>
    <source>
        <strain evidence="1 4">DSM 3772</strain>
    </source>
</reference>
<dbReference type="RefSeq" id="WP_152941486.1">
    <property type="nucleotide sequence ID" value="NZ_CP045482.1"/>
</dbReference>
<dbReference type="GeneID" id="42779589"/>
<dbReference type="KEGG" id="aamb:D1866_07585"/>
<protein>
    <submittedName>
        <fullName evidence="2">Uncharacterized protein</fullName>
    </submittedName>
</protein>
<proteinExistence type="predicted"/>
<evidence type="ECO:0000313" key="3">
    <source>
        <dbReference type="Proteomes" id="UP000426328"/>
    </source>
</evidence>
<name>A0A650CVS5_ACIAM</name>
<dbReference type="EMBL" id="WHYS01000002">
    <property type="protein sequence ID" value="MQL55534.1"/>
    <property type="molecule type" value="Genomic_DNA"/>
</dbReference>
<accession>A0A650CVS5</accession>
<keyword evidence="3" id="KW-1185">Reference proteome</keyword>
<dbReference type="AlphaFoldDB" id="A0A650CVS5"/>
<reference evidence="2 3" key="2">
    <citation type="submission" date="2019-10" db="EMBL/GenBank/DDBJ databases">
        <title>Genome Sequences from Six Type Strain Members of the Archaeal Family Sulfolobaceae: Acidianus ambivalens, Acidianus infernus, Metallosphaera prunae, Stygiolobus azoricus, Sulfolobus metallicus, and Sulfurisphaera ohwakuensis.</title>
        <authorList>
            <person name="Counts J.A."/>
            <person name="Kelly R.M."/>
        </authorList>
    </citation>
    <scope>NUCLEOTIDE SEQUENCE [LARGE SCALE GENOMIC DNA]</scope>
    <source>
        <strain evidence="2 3">LEI 10</strain>
    </source>
</reference>
<evidence type="ECO:0000313" key="1">
    <source>
        <dbReference type="EMBL" id="MQL55534.1"/>
    </source>
</evidence>
<evidence type="ECO:0000313" key="4">
    <source>
        <dbReference type="Proteomes" id="UP000474054"/>
    </source>
</evidence>
<dbReference type="Proteomes" id="UP000426328">
    <property type="component" value="Chromosome"/>
</dbReference>
<evidence type="ECO:0000313" key="2">
    <source>
        <dbReference type="EMBL" id="QGR21878.1"/>
    </source>
</evidence>
<organism evidence="2 3">
    <name type="scientific">Acidianus ambivalens</name>
    <name type="common">Desulfurolobus ambivalens</name>
    <dbReference type="NCBI Taxonomy" id="2283"/>
    <lineage>
        <taxon>Archaea</taxon>
        <taxon>Thermoproteota</taxon>
        <taxon>Thermoprotei</taxon>
        <taxon>Sulfolobales</taxon>
        <taxon>Sulfolobaceae</taxon>
        <taxon>Acidianus</taxon>
    </lineage>
</organism>